<evidence type="ECO:0000256" key="1">
    <source>
        <dbReference type="ARBA" id="ARBA00007689"/>
    </source>
</evidence>
<dbReference type="Pfam" id="PF03795">
    <property type="entry name" value="YCII"/>
    <property type="match status" value="1"/>
</dbReference>
<sequence length="123" mass="14334">MSYMCSIVKRRFNWHYEAMSLYVIEYTYDHSLESLIQSFRPAHRQFLRDLHSRDIVVASGFLRDRGENDALIILRANSAQDVFEILADDPFALQGFVETCKIREWVPTIGFGAEGFDTEFPFS</sequence>
<name>A0A2I1I615_9ACTO</name>
<reference evidence="3 4" key="1">
    <citation type="submission" date="2017-12" db="EMBL/GenBank/DDBJ databases">
        <title>Phylogenetic diversity of female urinary microbiome.</title>
        <authorList>
            <person name="Thomas-White K."/>
            <person name="Wolfe A.J."/>
        </authorList>
    </citation>
    <scope>NUCLEOTIDE SEQUENCE [LARGE SCALE GENOMIC DNA]</scope>
    <source>
        <strain evidence="3 4">UMB0250</strain>
    </source>
</reference>
<protein>
    <recommendedName>
        <fullName evidence="2">YCII-related domain-containing protein</fullName>
    </recommendedName>
</protein>
<evidence type="ECO:0000313" key="3">
    <source>
        <dbReference type="EMBL" id="PKY66539.1"/>
    </source>
</evidence>
<evidence type="ECO:0000313" key="4">
    <source>
        <dbReference type="Proteomes" id="UP000234545"/>
    </source>
</evidence>
<organism evidence="3 4">
    <name type="scientific">Schaalia turicensis</name>
    <dbReference type="NCBI Taxonomy" id="131111"/>
    <lineage>
        <taxon>Bacteria</taxon>
        <taxon>Bacillati</taxon>
        <taxon>Actinomycetota</taxon>
        <taxon>Actinomycetes</taxon>
        <taxon>Actinomycetales</taxon>
        <taxon>Actinomycetaceae</taxon>
        <taxon>Schaalia</taxon>
    </lineage>
</organism>
<dbReference type="Proteomes" id="UP000234545">
    <property type="component" value="Unassembled WGS sequence"/>
</dbReference>
<evidence type="ECO:0000259" key="2">
    <source>
        <dbReference type="Pfam" id="PF03795"/>
    </source>
</evidence>
<dbReference type="Gene3D" id="3.30.70.1060">
    <property type="entry name" value="Dimeric alpha+beta barrel"/>
    <property type="match status" value="1"/>
</dbReference>
<accession>A0A2I1I615</accession>
<dbReference type="PANTHER" id="PTHR37828:SF1">
    <property type="entry name" value="YCII-RELATED DOMAIN-CONTAINING PROTEIN"/>
    <property type="match status" value="1"/>
</dbReference>
<dbReference type="InterPro" id="IPR005545">
    <property type="entry name" value="YCII"/>
</dbReference>
<dbReference type="EMBL" id="PKKJ01000002">
    <property type="protein sequence ID" value="PKY66539.1"/>
    <property type="molecule type" value="Genomic_DNA"/>
</dbReference>
<dbReference type="SUPFAM" id="SSF54909">
    <property type="entry name" value="Dimeric alpha+beta barrel"/>
    <property type="match status" value="1"/>
</dbReference>
<feature type="domain" description="YCII-related" evidence="2">
    <location>
        <begin position="22"/>
        <end position="105"/>
    </location>
</feature>
<gene>
    <name evidence="3" type="ORF">CYJ25_03115</name>
</gene>
<dbReference type="InterPro" id="IPR011008">
    <property type="entry name" value="Dimeric_a/b-barrel"/>
</dbReference>
<dbReference type="AlphaFoldDB" id="A0A2I1I615"/>
<proteinExistence type="inferred from homology"/>
<dbReference type="PANTHER" id="PTHR37828">
    <property type="entry name" value="GSR2449 PROTEIN"/>
    <property type="match status" value="1"/>
</dbReference>
<dbReference type="OrthoDB" id="460439at2"/>
<comment type="similarity">
    <text evidence="1">Belongs to the YciI family.</text>
</comment>
<comment type="caution">
    <text evidence="3">The sequence shown here is derived from an EMBL/GenBank/DDBJ whole genome shotgun (WGS) entry which is preliminary data.</text>
</comment>